<accession>A0A1H7YPV6</accession>
<sequence length="484" mass="54193">MKKLFLNTLLIAGIGCIPVSCSRNLDEVNVDNSRISEPAASKLLVPIEYNMAAVNYMRANDFTFDLMQVSLDFPNEGNTLSRYNITENTGAGFWNNSYKWIKQVKDMKLAAEKDNDPNYIAIAMVLNAWIYSNLTDTYGDVPFSEASSLDDGNAQPKFDKQKDIYVKLLDDLKTANSLFVTTKMLTGSDIFYKAESDANGITNWKKFCNSLSLRLLTRILNRNGEVNVNERIQEIISDPAKYPIFQSNTETAKVNVTGVAPLLPPITRPQDFTTGRAASEFFVETLKANNDPRMSMFFGQAKSIPGNANIGYKGAPSGYAYGTTFNYQPSNMNQNLAKAPLNILVYPYAELQFILSELAFKGIIPGNAQTYYENGVKAAIEQWGSTVPSNYFANTNVAYNGTLERIMLQKYVALFFVDQQQWFEKRRTGFPVLPNNGGLLNNGVLPSRLMYPPNPRILNTANYQAAVQQMGGDDINVKMWWNKP</sequence>
<dbReference type="Pfam" id="PF12771">
    <property type="entry name" value="SusD-like_2"/>
    <property type="match status" value="1"/>
</dbReference>
<gene>
    <name evidence="1" type="ORF">SAMN05421856_103454</name>
</gene>
<organism evidence="1 2">
    <name type="scientific">Chryseobacterium taichungense</name>
    <dbReference type="NCBI Taxonomy" id="295069"/>
    <lineage>
        <taxon>Bacteria</taxon>
        <taxon>Pseudomonadati</taxon>
        <taxon>Bacteroidota</taxon>
        <taxon>Flavobacteriia</taxon>
        <taxon>Flavobacteriales</taxon>
        <taxon>Weeksellaceae</taxon>
        <taxon>Chryseobacterium group</taxon>
        <taxon>Chryseobacterium</taxon>
    </lineage>
</organism>
<dbReference type="PROSITE" id="PS51257">
    <property type="entry name" value="PROKAR_LIPOPROTEIN"/>
    <property type="match status" value="1"/>
</dbReference>
<protein>
    <submittedName>
        <fullName evidence="1">Starch-binding associating with outer membrane</fullName>
    </submittedName>
</protein>
<dbReference type="STRING" id="295069.SAMN05421856_103454"/>
<dbReference type="SUPFAM" id="SSF48452">
    <property type="entry name" value="TPR-like"/>
    <property type="match status" value="1"/>
</dbReference>
<reference evidence="2" key="1">
    <citation type="submission" date="2016-10" db="EMBL/GenBank/DDBJ databases">
        <authorList>
            <person name="Varghese N."/>
            <person name="Submissions S."/>
        </authorList>
    </citation>
    <scope>NUCLEOTIDE SEQUENCE [LARGE SCALE GENOMIC DNA]</scope>
    <source>
        <strain evidence="2">DSM 17453</strain>
    </source>
</reference>
<dbReference type="InterPro" id="IPR041662">
    <property type="entry name" value="SusD-like_2"/>
</dbReference>
<evidence type="ECO:0000313" key="2">
    <source>
        <dbReference type="Proteomes" id="UP000199450"/>
    </source>
</evidence>
<dbReference type="RefSeq" id="WP_089999647.1">
    <property type="nucleotide sequence ID" value="NZ_FOBV01000003.1"/>
</dbReference>
<dbReference type="Gene3D" id="1.25.40.390">
    <property type="match status" value="1"/>
</dbReference>
<dbReference type="Proteomes" id="UP000199450">
    <property type="component" value="Unassembled WGS sequence"/>
</dbReference>
<proteinExistence type="predicted"/>
<evidence type="ECO:0000313" key="1">
    <source>
        <dbReference type="EMBL" id="SEM47941.1"/>
    </source>
</evidence>
<dbReference type="OrthoDB" id="725917at2"/>
<name>A0A1H7YPV6_9FLAO</name>
<dbReference type="InterPro" id="IPR011990">
    <property type="entry name" value="TPR-like_helical_dom_sf"/>
</dbReference>
<keyword evidence="2" id="KW-1185">Reference proteome</keyword>
<dbReference type="EMBL" id="FOBV01000003">
    <property type="protein sequence ID" value="SEM47941.1"/>
    <property type="molecule type" value="Genomic_DNA"/>
</dbReference>
<dbReference type="AlphaFoldDB" id="A0A1H7YPV6"/>